<feature type="domain" description="AB hydrolase-1" evidence="2">
    <location>
        <begin position="83"/>
        <end position="307"/>
    </location>
</feature>
<keyword evidence="4" id="KW-1185">Reference proteome</keyword>
<feature type="region of interest" description="Disordered" evidence="1">
    <location>
        <begin position="316"/>
        <end position="336"/>
    </location>
</feature>
<feature type="compositionally biased region" description="Low complexity" evidence="1">
    <location>
        <begin position="321"/>
        <end position="336"/>
    </location>
</feature>
<name>A0A8J3SQJ7_9ACTN</name>
<dbReference type="AlphaFoldDB" id="A0A8J3SQJ7"/>
<evidence type="ECO:0000259" key="2">
    <source>
        <dbReference type="Pfam" id="PF12697"/>
    </source>
</evidence>
<dbReference type="PANTHER" id="PTHR43798:SF33">
    <property type="entry name" value="HYDROLASE, PUTATIVE (AFU_ORTHOLOGUE AFUA_2G14860)-RELATED"/>
    <property type="match status" value="1"/>
</dbReference>
<dbReference type="InterPro" id="IPR000073">
    <property type="entry name" value="AB_hydrolase_1"/>
</dbReference>
<dbReference type="RefSeq" id="WP_239128345.1">
    <property type="nucleotide sequence ID" value="NZ_BOOJ01000076.1"/>
</dbReference>
<reference evidence="3 4" key="1">
    <citation type="submission" date="2021-01" db="EMBL/GenBank/DDBJ databases">
        <title>Whole genome shotgun sequence of Planobispora siamensis NBRC 107568.</title>
        <authorList>
            <person name="Komaki H."/>
            <person name="Tamura T."/>
        </authorList>
    </citation>
    <scope>NUCLEOTIDE SEQUENCE [LARGE SCALE GENOMIC DNA]</scope>
    <source>
        <strain evidence="3 4">NBRC 107568</strain>
    </source>
</reference>
<accession>A0A8J3SQJ7</accession>
<dbReference type="SUPFAM" id="SSF53474">
    <property type="entry name" value="alpha/beta-Hydrolases"/>
    <property type="match status" value="1"/>
</dbReference>
<protein>
    <submittedName>
        <fullName evidence="3">Ndr family protein</fullName>
    </submittedName>
</protein>
<organism evidence="3 4">
    <name type="scientific">Planobispora siamensis</name>
    <dbReference type="NCBI Taxonomy" id="936338"/>
    <lineage>
        <taxon>Bacteria</taxon>
        <taxon>Bacillati</taxon>
        <taxon>Actinomycetota</taxon>
        <taxon>Actinomycetes</taxon>
        <taxon>Streptosporangiales</taxon>
        <taxon>Streptosporangiaceae</taxon>
        <taxon>Planobispora</taxon>
    </lineage>
</organism>
<dbReference type="InterPro" id="IPR029058">
    <property type="entry name" value="AB_hydrolase_fold"/>
</dbReference>
<evidence type="ECO:0000313" key="3">
    <source>
        <dbReference type="EMBL" id="GIH97077.1"/>
    </source>
</evidence>
<dbReference type="PANTHER" id="PTHR43798">
    <property type="entry name" value="MONOACYLGLYCEROL LIPASE"/>
    <property type="match status" value="1"/>
</dbReference>
<dbReference type="Gene3D" id="3.40.50.1820">
    <property type="entry name" value="alpha/beta hydrolase"/>
    <property type="match status" value="1"/>
</dbReference>
<evidence type="ECO:0000313" key="4">
    <source>
        <dbReference type="Proteomes" id="UP000619788"/>
    </source>
</evidence>
<dbReference type="Pfam" id="PF12697">
    <property type="entry name" value="Abhydrolase_6"/>
    <property type="match status" value="1"/>
</dbReference>
<sequence>MKDDAIPPDAIPPDGPPSGGTSSGSARPGAASIYTSPQGARAVEQVYRRLLKEWPVPGEQLLVPTREGETFVLACGPQQAPPVVLLHGSGANTAMWAAQAQAWSPHLRLYAVDIIGEPGLSAPSRPATGSEAYALWLDDVLAGLGLEKTSIVGVSLGGWIALDYAVRRPGRVERLALLCPAGIGRQKWGVVLLALLLMPFGRRGRRLVMRKALGVSGSDAAQSARERAFGEYVMLIHRSFRPRREKLPVFGDAALRGITAPMLVIVGGRDGLLDSHQTRRRLERAAPPRVSVRLLPEAGHLLRGQEPEILEFLRAEHPAEGADGPGAQAAGAAPGS</sequence>
<evidence type="ECO:0000256" key="1">
    <source>
        <dbReference type="SAM" id="MobiDB-lite"/>
    </source>
</evidence>
<dbReference type="EMBL" id="BOOJ01000076">
    <property type="protein sequence ID" value="GIH97077.1"/>
    <property type="molecule type" value="Genomic_DNA"/>
</dbReference>
<comment type="caution">
    <text evidence="3">The sequence shown here is derived from an EMBL/GenBank/DDBJ whole genome shotgun (WGS) entry which is preliminary data.</text>
</comment>
<dbReference type="GO" id="GO:0016020">
    <property type="term" value="C:membrane"/>
    <property type="evidence" value="ECO:0007669"/>
    <property type="project" value="TreeGrafter"/>
</dbReference>
<gene>
    <name evidence="3" type="ORF">Psi01_77070</name>
</gene>
<dbReference type="Proteomes" id="UP000619788">
    <property type="component" value="Unassembled WGS sequence"/>
</dbReference>
<feature type="region of interest" description="Disordered" evidence="1">
    <location>
        <begin position="1"/>
        <end position="35"/>
    </location>
</feature>
<dbReference type="InterPro" id="IPR050266">
    <property type="entry name" value="AB_hydrolase_sf"/>
</dbReference>
<dbReference type="GO" id="GO:0003824">
    <property type="term" value="F:catalytic activity"/>
    <property type="evidence" value="ECO:0007669"/>
    <property type="project" value="UniProtKB-ARBA"/>
</dbReference>
<feature type="compositionally biased region" description="Low complexity" evidence="1">
    <location>
        <begin position="23"/>
        <end position="32"/>
    </location>
</feature>
<proteinExistence type="predicted"/>